<feature type="region of interest" description="Disordered" evidence="1">
    <location>
        <begin position="1"/>
        <end position="87"/>
    </location>
</feature>
<feature type="compositionally biased region" description="Polar residues" evidence="1">
    <location>
        <begin position="1"/>
        <end position="17"/>
    </location>
</feature>
<evidence type="ECO:0000256" key="1">
    <source>
        <dbReference type="SAM" id="MobiDB-lite"/>
    </source>
</evidence>
<comment type="caution">
    <text evidence="2">The sequence shown here is derived from an EMBL/GenBank/DDBJ whole genome shotgun (WGS) entry which is preliminary data.</text>
</comment>
<name>A0A6L2J5E6_TANCI</name>
<protein>
    <submittedName>
        <fullName evidence="2">Uncharacterized protein</fullName>
    </submittedName>
</protein>
<sequence>MSTNEQTPLSQPTSVVRNTLRKEQVPQDLDMPAFDATLRENESGTPNRKRDLKKRLGSRHACGMSGSPEPRRGHSESPRKRDPKKTMFKRLEKVYSIGSKTGGRVHPHTRMIQGVDHTTVAAETLKCATRVLTQGKQSLLLKDIITKEYPHGGRKCCRKAKVAQEDIGSQGQRGKSRVLRMTCLSHGYTKK</sequence>
<organism evidence="2">
    <name type="scientific">Tanacetum cinerariifolium</name>
    <name type="common">Dalmatian daisy</name>
    <name type="synonym">Chrysanthemum cinerariifolium</name>
    <dbReference type="NCBI Taxonomy" id="118510"/>
    <lineage>
        <taxon>Eukaryota</taxon>
        <taxon>Viridiplantae</taxon>
        <taxon>Streptophyta</taxon>
        <taxon>Embryophyta</taxon>
        <taxon>Tracheophyta</taxon>
        <taxon>Spermatophyta</taxon>
        <taxon>Magnoliopsida</taxon>
        <taxon>eudicotyledons</taxon>
        <taxon>Gunneridae</taxon>
        <taxon>Pentapetalae</taxon>
        <taxon>asterids</taxon>
        <taxon>campanulids</taxon>
        <taxon>Asterales</taxon>
        <taxon>Asteraceae</taxon>
        <taxon>Asteroideae</taxon>
        <taxon>Anthemideae</taxon>
        <taxon>Anthemidinae</taxon>
        <taxon>Tanacetum</taxon>
    </lineage>
</organism>
<gene>
    <name evidence="2" type="ORF">Tci_004196</name>
</gene>
<accession>A0A6L2J5E6</accession>
<dbReference type="AlphaFoldDB" id="A0A6L2J5E6"/>
<dbReference type="EMBL" id="BKCJ010000331">
    <property type="protein sequence ID" value="GEU32218.1"/>
    <property type="molecule type" value="Genomic_DNA"/>
</dbReference>
<proteinExistence type="predicted"/>
<evidence type="ECO:0000313" key="2">
    <source>
        <dbReference type="EMBL" id="GEU32218.1"/>
    </source>
</evidence>
<feature type="compositionally biased region" description="Basic and acidic residues" evidence="1">
    <location>
        <begin position="69"/>
        <end position="80"/>
    </location>
</feature>
<reference evidence="2" key="1">
    <citation type="journal article" date="2019" name="Sci. Rep.">
        <title>Draft genome of Tanacetum cinerariifolium, the natural source of mosquito coil.</title>
        <authorList>
            <person name="Yamashiro T."/>
            <person name="Shiraishi A."/>
            <person name="Satake H."/>
            <person name="Nakayama K."/>
        </authorList>
    </citation>
    <scope>NUCLEOTIDE SEQUENCE</scope>
</reference>